<keyword evidence="1" id="KW-0472">Membrane</keyword>
<keyword evidence="3" id="KW-1185">Reference proteome</keyword>
<reference evidence="2 3" key="1">
    <citation type="submission" date="2011-08" db="EMBL/GenBank/DDBJ databases">
        <title>The Genome Sequence of Clostridium hathewayi WAL-18680.</title>
        <authorList>
            <consortium name="The Broad Institute Genome Sequencing Platform"/>
            <person name="Earl A."/>
            <person name="Ward D."/>
            <person name="Feldgarden M."/>
            <person name="Gevers D."/>
            <person name="Finegold S.M."/>
            <person name="Summanen P.H."/>
            <person name="Molitoris D.R."/>
            <person name="Song M."/>
            <person name="Daigneault M."/>
            <person name="Allen-Vercoe E."/>
            <person name="Young S.K."/>
            <person name="Zeng Q."/>
            <person name="Gargeya S."/>
            <person name="Fitzgerald M."/>
            <person name="Haas B."/>
            <person name="Abouelleil A."/>
            <person name="Alvarado L."/>
            <person name="Arachchi H.M."/>
            <person name="Berlin A."/>
            <person name="Brown A."/>
            <person name="Chapman S.B."/>
            <person name="Chen Z."/>
            <person name="Dunbar C."/>
            <person name="Freedman E."/>
            <person name="Gearin G."/>
            <person name="Gellesch M."/>
            <person name="Goldberg J."/>
            <person name="Griggs A."/>
            <person name="Gujja S."/>
            <person name="Heiman D."/>
            <person name="Howarth C."/>
            <person name="Larson L."/>
            <person name="Lui A."/>
            <person name="MacDonald P.J.P."/>
            <person name="Montmayeur A."/>
            <person name="Murphy C."/>
            <person name="Neiman D."/>
            <person name="Pearson M."/>
            <person name="Priest M."/>
            <person name="Roberts A."/>
            <person name="Saif S."/>
            <person name="Shea T."/>
            <person name="Shenoy N."/>
            <person name="Sisk P."/>
            <person name="Stolte C."/>
            <person name="Sykes S."/>
            <person name="Wortman J."/>
            <person name="Nusbaum C."/>
            <person name="Birren B."/>
        </authorList>
    </citation>
    <scope>NUCLEOTIDE SEQUENCE [LARGE SCALE GENOMIC DNA]</scope>
    <source>
        <strain evidence="2 3">WAL-18680</strain>
    </source>
</reference>
<dbReference type="EMBL" id="ADLN01000092">
    <property type="protein sequence ID" value="EHI58696.1"/>
    <property type="molecule type" value="Genomic_DNA"/>
</dbReference>
<evidence type="ECO:0000256" key="1">
    <source>
        <dbReference type="SAM" id="Phobius"/>
    </source>
</evidence>
<name>G5IIR1_9FIRM</name>
<gene>
    <name evidence="2" type="ORF">HMPREF9473_03389</name>
</gene>
<accession>G5IIR1</accession>
<sequence length="150" mass="17337">MEQEKRVKRQKTEKKAWKFLSWETLGIVMAACVIQAIVWIGMHGVPLVGLPEKEEVSSITITHSDFGERELTGTEDIELMVKAANLLNYRVFGEKEGSPIISVTYHLKNGRDIRIEANHTTMWWHGKTHPIKDQDVFVNVIQGLYFEWKE</sequence>
<organism evidence="2 3">
    <name type="scientific">Hungatella hathewayi WAL-18680</name>
    <dbReference type="NCBI Taxonomy" id="742737"/>
    <lineage>
        <taxon>Bacteria</taxon>
        <taxon>Bacillati</taxon>
        <taxon>Bacillota</taxon>
        <taxon>Clostridia</taxon>
        <taxon>Lachnospirales</taxon>
        <taxon>Lachnospiraceae</taxon>
        <taxon>Hungatella</taxon>
    </lineage>
</organism>
<keyword evidence="1" id="KW-1133">Transmembrane helix</keyword>
<dbReference type="AlphaFoldDB" id="G5IIR1"/>
<comment type="caution">
    <text evidence="2">The sequence shown here is derived from an EMBL/GenBank/DDBJ whole genome shotgun (WGS) entry which is preliminary data.</text>
</comment>
<proteinExistence type="predicted"/>
<dbReference type="HOGENOM" id="CLU_149868_0_0_9"/>
<keyword evidence="1" id="KW-0812">Transmembrane</keyword>
<dbReference type="Proteomes" id="UP000005384">
    <property type="component" value="Unassembled WGS sequence"/>
</dbReference>
<protein>
    <submittedName>
        <fullName evidence="2">Uncharacterized protein</fullName>
    </submittedName>
</protein>
<dbReference type="PATRIC" id="fig|742737.3.peg.3368"/>
<evidence type="ECO:0000313" key="3">
    <source>
        <dbReference type="Proteomes" id="UP000005384"/>
    </source>
</evidence>
<evidence type="ECO:0000313" key="2">
    <source>
        <dbReference type="EMBL" id="EHI58696.1"/>
    </source>
</evidence>
<feature type="transmembrane region" description="Helical" evidence="1">
    <location>
        <begin position="20"/>
        <end position="42"/>
    </location>
</feature>